<accession>R0L061</accession>
<gene>
    <name evidence="2" type="ORF">Anapl_04361</name>
</gene>
<dbReference type="EMBL" id="KB743399">
    <property type="protein sequence ID" value="EOA98998.1"/>
    <property type="molecule type" value="Genomic_DNA"/>
</dbReference>
<sequence length="426" mass="46744">MLLPGERWWQCRWQRVPAGSASLPAAPRAPARCSAGSGAAGCVLLQEHLERSTSAFIFSDPSTTLQQMKRIDLYENRNGLGRKSKAQSQDDPVPSEGCGVGPGPVAVSLDVAAATPVPIPLLPGARPREGSTRAGSSRKSSLCIAPYTRKLPKFDCENIHKDIEWLGTCRHSLQGYRTRNANTMQGYNRACVPKLALQSGNRSITSTGLQHSSSPRCASSMRWGTFGAALFCSLSLAHDCRAHRWSEPGISNSDAFVPCSEARVPWPRQRSREKCSHNPCANFTPNWETAKPEQRCSGCPSWCSPSKAFHGANTYAEGEPLLVGTPIPQAVRAQLSISMKRLQVPGQWPALAPEHRTLSTQLRCHRAHEPDEAQAGSYLTRNAAHTLLLNPLPKFRLQIPRDETHPNPFTRTNRPQRALMVTNRTP</sequence>
<dbReference type="AlphaFoldDB" id="R0L061"/>
<keyword evidence="3" id="KW-1185">Reference proteome</keyword>
<evidence type="ECO:0000313" key="2">
    <source>
        <dbReference type="EMBL" id="EOA98998.1"/>
    </source>
</evidence>
<evidence type="ECO:0000256" key="1">
    <source>
        <dbReference type="SAM" id="MobiDB-lite"/>
    </source>
</evidence>
<feature type="region of interest" description="Disordered" evidence="1">
    <location>
        <begin position="118"/>
        <end position="137"/>
    </location>
</feature>
<dbReference type="Proteomes" id="UP000296049">
    <property type="component" value="Unassembled WGS sequence"/>
</dbReference>
<reference evidence="3" key="1">
    <citation type="journal article" date="2013" name="Nat. Genet.">
        <title>The duck genome and transcriptome provide insight into an avian influenza virus reservoir species.</title>
        <authorList>
            <person name="Huang Y."/>
            <person name="Li Y."/>
            <person name="Burt D.W."/>
            <person name="Chen H."/>
            <person name="Zhang Y."/>
            <person name="Qian W."/>
            <person name="Kim H."/>
            <person name="Gan S."/>
            <person name="Zhao Y."/>
            <person name="Li J."/>
            <person name="Yi K."/>
            <person name="Feng H."/>
            <person name="Zhu P."/>
            <person name="Li B."/>
            <person name="Liu Q."/>
            <person name="Fairley S."/>
            <person name="Magor K.E."/>
            <person name="Du Z."/>
            <person name="Hu X."/>
            <person name="Goodman L."/>
            <person name="Tafer H."/>
            <person name="Vignal A."/>
            <person name="Lee T."/>
            <person name="Kim K.W."/>
            <person name="Sheng Z."/>
            <person name="An Y."/>
            <person name="Searle S."/>
            <person name="Herrero J."/>
            <person name="Groenen M.A."/>
            <person name="Crooijmans R.P."/>
            <person name="Faraut T."/>
            <person name="Cai Q."/>
            <person name="Webster R.G."/>
            <person name="Aldridge J.R."/>
            <person name="Warren W.C."/>
            <person name="Bartschat S."/>
            <person name="Kehr S."/>
            <person name="Marz M."/>
            <person name="Stadler P.F."/>
            <person name="Smith J."/>
            <person name="Kraus R.H."/>
            <person name="Zhao Y."/>
            <person name="Ren L."/>
            <person name="Fei J."/>
            <person name="Morisson M."/>
            <person name="Kaiser P."/>
            <person name="Griffin D.K."/>
            <person name="Rao M."/>
            <person name="Pitel F."/>
            <person name="Wang J."/>
            <person name="Li N."/>
        </authorList>
    </citation>
    <scope>NUCLEOTIDE SEQUENCE [LARGE SCALE GENOMIC DNA]</scope>
</reference>
<protein>
    <submittedName>
        <fullName evidence="2">Uncharacterized protein</fullName>
    </submittedName>
</protein>
<feature type="region of interest" description="Disordered" evidence="1">
    <location>
        <begin position="78"/>
        <end position="99"/>
    </location>
</feature>
<evidence type="ECO:0000313" key="3">
    <source>
        <dbReference type="Proteomes" id="UP000296049"/>
    </source>
</evidence>
<organism evidence="2 3">
    <name type="scientific">Anas platyrhynchos</name>
    <name type="common">Mallard</name>
    <name type="synonym">Anas boschas</name>
    <dbReference type="NCBI Taxonomy" id="8839"/>
    <lineage>
        <taxon>Eukaryota</taxon>
        <taxon>Metazoa</taxon>
        <taxon>Chordata</taxon>
        <taxon>Craniata</taxon>
        <taxon>Vertebrata</taxon>
        <taxon>Euteleostomi</taxon>
        <taxon>Archelosauria</taxon>
        <taxon>Archosauria</taxon>
        <taxon>Dinosauria</taxon>
        <taxon>Saurischia</taxon>
        <taxon>Theropoda</taxon>
        <taxon>Coelurosauria</taxon>
        <taxon>Aves</taxon>
        <taxon>Neognathae</taxon>
        <taxon>Galloanserae</taxon>
        <taxon>Anseriformes</taxon>
        <taxon>Anatidae</taxon>
        <taxon>Anatinae</taxon>
        <taxon>Anas</taxon>
    </lineage>
</organism>
<proteinExistence type="predicted"/>
<name>R0L061_ANAPL</name>